<keyword evidence="7" id="KW-0732">Signal</keyword>
<feature type="active site" description="Charge relay system" evidence="5">
    <location>
        <position position="231"/>
    </location>
</feature>
<proteinExistence type="inferred from homology"/>
<feature type="signal peptide" evidence="7">
    <location>
        <begin position="1"/>
        <end position="22"/>
    </location>
</feature>
<dbReference type="Pfam" id="PF00082">
    <property type="entry name" value="Peptidase_S8"/>
    <property type="match status" value="1"/>
</dbReference>
<dbReference type="InterPro" id="IPR034193">
    <property type="entry name" value="PCSK9_ProteinaseK-like"/>
</dbReference>
<dbReference type="PROSITE" id="PS51892">
    <property type="entry name" value="SUBTILASE"/>
    <property type="match status" value="1"/>
</dbReference>
<dbReference type="OrthoDB" id="1898601at2759"/>
<dbReference type="InterPro" id="IPR015500">
    <property type="entry name" value="Peptidase_S8_subtilisin-rel"/>
</dbReference>
<keyword evidence="3 5" id="KW-0378">Hydrolase</keyword>
<dbReference type="EMBL" id="CM035416">
    <property type="protein sequence ID" value="KAH7426209.1"/>
    <property type="molecule type" value="Genomic_DNA"/>
</dbReference>
<reference evidence="9" key="1">
    <citation type="submission" date="2021-08" db="EMBL/GenBank/DDBJ databases">
        <title>WGS assembly of Ceratopteris richardii.</title>
        <authorList>
            <person name="Marchant D.B."/>
            <person name="Chen G."/>
            <person name="Jenkins J."/>
            <person name="Shu S."/>
            <person name="Leebens-Mack J."/>
            <person name="Grimwood J."/>
            <person name="Schmutz J."/>
            <person name="Soltis P."/>
            <person name="Soltis D."/>
            <person name="Chen Z.-H."/>
        </authorList>
    </citation>
    <scope>NUCLEOTIDE SEQUENCE</scope>
    <source>
        <strain evidence="9">Whitten #5841</strain>
        <tissue evidence="9">Leaf</tissue>
    </source>
</reference>
<evidence type="ECO:0000313" key="10">
    <source>
        <dbReference type="Proteomes" id="UP000825935"/>
    </source>
</evidence>
<accession>A0A8T2U0K3</accession>
<dbReference type="GO" id="GO:0004252">
    <property type="term" value="F:serine-type endopeptidase activity"/>
    <property type="evidence" value="ECO:0007669"/>
    <property type="project" value="UniProtKB-UniRule"/>
</dbReference>
<dbReference type="InterPro" id="IPR050131">
    <property type="entry name" value="Peptidase_S8_subtilisin-like"/>
</dbReference>
<dbReference type="PANTHER" id="PTHR43806:SF11">
    <property type="entry name" value="CEREVISIN-RELATED"/>
    <property type="match status" value="1"/>
</dbReference>
<feature type="active site" description="Charge relay system" evidence="5">
    <location>
        <position position="185"/>
    </location>
</feature>
<dbReference type="OMA" id="RCTHQEF"/>
<dbReference type="InterPro" id="IPR022398">
    <property type="entry name" value="Peptidase_S8_His-AS"/>
</dbReference>
<evidence type="ECO:0000256" key="4">
    <source>
        <dbReference type="ARBA" id="ARBA00022825"/>
    </source>
</evidence>
<feature type="active site" description="Charge relay system" evidence="5">
    <location>
        <position position="384"/>
    </location>
</feature>
<evidence type="ECO:0000259" key="8">
    <source>
        <dbReference type="Pfam" id="PF00082"/>
    </source>
</evidence>
<dbReference type="InterPro" id="IPR000209">
    <property type="entry name" value="Peptidase_S8/S53_dom"/>
</dbReference>
<dbReference type="InterPro" id="IPR023828">
    <property type="entry name" value="Peptidase_S8_Ser-AS"/>
</dbReference>
<evidence type="ECO:0000256" key="5">
    <source>
        <dbReference type="PROSITE-ProRule" id="PRU01240"/>
    </source>
</evidence>
<dbReference type="GO" id="GO:0005615">
    <property type="term" value="C:extracellular space"/>
    <property type="evidence" value="ECO:0007669"/>
    <property type="project" value="TreeGrafter"/>
</dbReference>
<dbReference type="Gene3D" id="3.40.50.200">
    <property type="entry name" value="Peptidase S8/S53 domain"/>
    <property type="match status" value="1"/>
</dbReference>
<sequence length="689" mass="75002">MQTTVAAASLLTWWCNCILIRAISLGATIEYNSDAAYDLCRFAKGSPKLYNCHSNHRTSDGFANFSNYSPTQRYLIKLKDHLDATALDHICESAQSFHGYCLHRYRNVLLGVLMVISGHELAQFVKEEAATIDHVEVEGTVRIAITELNPPWGLDRIDHKSGESLLNKLYNVSASGDGVHVYVLDTGIRCSHREFWYEDGRTDAKARRLSRCLDGFDGINDGIGVNDCNGHGTHCAGIIAGIKSGVAKSSYVHPVRAMACDGSGNFGAILAALEWISENVAMPAVLSMSIAAKASISIDQAVNNLVNTTGIVAVAAAGNSLESSCNFSPSRASGVISVASSNSVDSMSWFSNYGSCTAIFAPGELIISAYKDGDASFTTLSGTSMACPHVAGAAALYLSENIDARPGEVRQSILDASEPKAIANVKPYTTDKLLNVHMKAPPVNVHPRSIYGAIEGSLHSIVVSLNLRPYYGVTLAPYLSDQSIGYFSPRLLRFYPDSTWSYAQVLRLVLNKNKDFFDHESMIQWSFTSKDSRYNISPEGFLVSLDRDVCKFTSSNPCGQYVENPKIIPSLPFAYYDDTTKYTNVYDKSFDGCHSSGPDVVFQYTAEVNMVVNVSLCDGNTQFDSMLAIYKKNSSRSSTLEKVACNDDYCQAASALSMVTLLKGSTYIFMIDGYQGEGGPFEISVDRLT</sequence>
<evidence type="ECO:0000313" key="9">
    <source>
        <dbReference type="EMBL" id="KAH7426209.1"/>
    </source>
</evidence>
<gene>
    <name evidence="9" type="ORF">KP509_11G090200</name>
</gene>
<feature type="chain" id="PRO_5035748053" description="Peptidase S8/S53 domain-containing protein" evidence="7">
    <location>
        <begin position="23"/>
        <end position="689"/>
    </location>
</feature>
<dbReference type="PANTHER" id="PTHR43806">
    <property type="entry name" value="PEPTIDASE S8"/>
    <property type="match status" value="1"/>
</dbReference>
<organism evidence="9 10">
    <name type="scientific">Ceratopteris richardii</name>
    <name type="common">Triangle waterfern</name>
    <dbReference type="NCBI Taxonomy" id="49495"/>
    <lineage>
        <taxon>Eukaryota</taxon>
        <taxon>Viridiplantae</taxon>
        <taxon>Streptophyta</taxon>
        <taxon>Embryophyta</taxon>
        <taxon>Tracheophyta</taxon>
        <taxon>Polypodiopsida</taxon>
        <taxon>Polypodiidae</taxon>
        <taxon>Polypodiales</taxon>
        <taxon>Pteridineae</taxon>
        <taxon>Pteridaceae</taxon>
        <taxon>Parkerioideae</taxon>
        <taxon>Ceratopteris</taxon>
    </lineage>
</organism>
<dbReference type="SUPFAM" id="SSF52743">
    <property type="entry name" value="Subtilisin-like"/>
    <property type="match status" value="1"/>
</dbReference>
<evidence type="ECO:0000256" key="7">
    <source>
        <dbReference type="SAM" id="SignalP"/>
    </source>
</evidence>
<dbReference type="Proteomes" id="UP000825935">
    <property type="component" value="Chromosome 11"/>
</dbReference>
<keyword evidence="10" id="KW-1185">Reference proteome</keyword>
<protein>
    <recommendedName>
        <fullName evidence="8">Peptidase S8/S53 domain-containing protein</fullName>
    </recommendedName>
</protein>
<evidence type="ECO:0000256" key="3">
    <source>
        <dbReference type="ARBA" id="ARBA00022801"/>
    </source>
</evidence>
<dbReference type="InterPro" id="IPR036852">
    <property type="entry name" value="Peptidase_S8/S53_dom_sf"/>
</dbReference>
<dbReference type="GO" id="GO:0006508">
    <property type="term" value="P:proteolysis"/>
    <property type="evidence" value="ECO:0007669"/>
    <property type="project" value="UniProtKB-KW"/>
</dbReference>
<dbReference type="CDD" id="cd04077">
    <property type="entry name" value="Peptidases_S8_PCSK9_ProteinaseK_like"/>
    <property type="match status" value="1"/>
</dbReference>
<keyword evidence="4 5" id="KW-0720">Serine protease</keyword>
<dbReference type="FunFam" id="3.40.50.200:FF:000016">
    <property type="entry name" value="Proprotein convertase subtilisin/kexin type 9"/>
    <property type="match status" value="1"/>
</dbReference>
<dbReference type="PROSITE" id="PS00137">
    <property type="entry name" value="SUBTILASE_HIS"/>
    <property type="match status" value="1"/>
</dbReference>
<keyword evidence="2 5" id="KW-0645">Protease</keyword>
<dbReference type="PROSITE" id="PS00136">
    <property type="entry name" value="SUBTILASE_ASP"/>
    <property type="match status" value="1"/>
</dbReference>
<dbReference type="InterPro" id="IPR023827">
    <property type="entry name" value="Peptidase_S8_Asp-AS"/>
</dbReference>
<dbReference type="PRINTS" id="PR00723">
    <property type="entry name" value="SUBTILISIN"/>
</dbReference>
<feature type="domain" description="Peptidase S8/S53" evidence="8">
    <location>
        <begin position="176"/>
        <end position="418"/>
    </location>
</feature>
<comment type="caution">
    <text evidence="9">The sequence shown here is derived from an EMBL/GenBank/DDBJ whole genome shotgun (WGS) entry which is preliminary data.</text>
</comment>
<evidence type="ECO:0000256" key="2">
    <source>
        <dbReference type="ARBA" id="ARBA00022670"/>
    </source>
</evidence>
<evidence type="ECO:0000256" key="6">
    <source>
        <dbReference type="RuleBase" id="RU003355"/>
    </source>
</evidence>
<dbReference type="PROSITE" id="PS00138">
    <property type="entry name" value="SUBTILASE_SER"/>
    <property type="match status" value="1"/>
</dbReference>
<dbReference type="AlphaFoldDB" id="A0A8T2U0K3"/>
<comment type="similarity">
    <text evidence="1 5 6">Belongs to the peptidase S8 family.</text>
</comment>
<name>A0A8T2U0K3_CERRI</name>
<evidence type="ECO:0000256" key="1">
    <source>
        <dbReference type="ARBA" id="ARBA00011073"/>
    </source>
</evidence>